<dbReference type="InterPro" id="IPR036236">
    <property type="entry name" value="Znf_C2H2_sf"/>
</dbReference>
<keyword evidence="5" id="KW-0862">Zinc</keyword>
<feature type="region of interest" description="Disordered" evidence="10">
    <location>
        <begin position="398"/>
        <end position="429"/>
    </location>
</feature>
<dbReference type="Gene3D" id="3.30.160.60">
    <property type="entry name" value="Classic Zinc Finger"/>
    <property type="match status" value="5"/>
</dbReference>
<dbReference type="InterPro" id="IPR013087">
    <property type="entry name" value="Znf_C2H2_type"/>
</dbReference>
<keyword evidence="8" id="KW-0539">Nucleus</keyword>
<protein>
    <recommendedName>
        <fullName evidence="11">C2H2-type domain-containing protein</fullName>
    </recommendedName>
</protein>
<keyword evidence="4 9" id="KW-0863">Zinc-finger</keyword>
<dbReference type="AlphaFoldDB" id="A0A7R9HQG8"/>
<dbReference type="FunFam" id="3.30.160.60:FF:001297">
    <property type="entry name" value="Zinc finger and SCAN domain-containing protein 2"/>
    <property type="match status" value="1"/>
</dbReference>
<gene>
    <name evidence="12" type="ORF">TMSB3V08_LOCUS5566</name>
</gene>
<feature type="compositionally biased region" description="Basic and acidic residues" evidence="10">
    <location>
        <begin position="411"/>
        <end position="420"/>
    </location>
</feature>
<reference evidence="12" key="1">
    <citation type="submission" date="2020-11" db="EMBL/GenBank/DDBJ databases">
        <authorList>
            <person name="Tran Van P."/>
        </authorList>
    </citation>
    <scope>NUCLEOTIDE SEQUENCE</scope>
</reference>
<dbReference type="FunFam" id="3.30.160.60:FF:000065">
    <property type="entry name" value="B-cell CLL/lymphoma 6, member B"/>
    <property type="match status" value="1"/>
</dbReference>
<evidence type="ECO:0000256" key="2">
    <source>
        <dbReference type="ARBA" id="ARBA00022723"/>
    </source>
</evidence>
<feature type="domain" description="C2H2-type" evidence="11">
    <location>
        <begin position="241"/>
        <end position="268"/>
    </location>
</feature>
<comment type="subcellular location">
    <subcellularLocation>
        <location evidence="1">Nucleus</location>
    </subcellularLocation>
</comment>
<evidence type="ECO:0000256" key="3">
    <source>
        <dbReference type="ARBA" id="ARBA00022737"/>
    </source>
</evidence>
<dbReference type="GO" id="GO:0005654">
    <property type="term" value="C:nucleoplasm"/>
    <property type="evidence" value="ECO:0007669"/>
    <property type="project" value="TreeGrafter"/>
</dbReference>
<dbReference type="FunFam" id="3.30.160.60:FF:000557">
    <property type="entry name" value="zinc finger and SCAN domain-containing protein 29"/>
    <property type="match status" value="1"/>
</dbReference>
<evidence type="ECO:0000256" key="5">
    <source>
        <dbReference type="ARBA" id="ARBA00022833"/>
    </source>
</evidence>
<dbReference type="Pfam" id="PF00096">
    <property type="entry name" value="zf-C2H2"/>
    <property type="match status" value="5"/>
</dbReference>
<dbReference type="SMART" id="SM00355">
    <property type="entry name" value="ZnF_C2H2"/>
    <property type="match status" value="6"/>
</dbReference>
<dbReference type="PROSITE" id="PS50157">
    <property type="entry name" value="ZINC_FINGER_C2H2_2"/>
    <property type="match status" value="6"/>
</dbReference>
<evidence type="ECO:0000256" key="4">
    <source>
        <dbReference type="ARBA" id="ARBA00022771"/>
    </source>
</evidence>
<name>A0A7R9HQG8_9NEOP</name>
<dbReference type="PROSITE" id="PS00028">
    <property type="entry name" value="ZINC_FINGER_C2H2_1"/>
    <property type="match status" value="4"/>
</dbReference>
<dbReference type="GO" id="GO:0001227">
    <property type="term" value="F:DNA-binding transcription repressor activity, RNA polymerase II-specific"/>
    <property type="evidence" value="ECO:0007669"/>
    <property type="project" value="TreeGrafter"/>
</dbReference>
<keyword evidence="2" id="KW-0479">Metal-binding</keyword>
<dbReference type="SUPFAM" id="SSF57667">
    <property type="entry name" value="beta-beta-alpha zinc fingers"/>
    <property type="match status" value="3"/>
</dbReference>
<dbReference type="GO" id="GO:0000978">
    <property type="term" value="F:RNA polymerase II cis-regulatory region sequence-specific DNA binding"/>
    <property type="evidence" value="ECO:0007669"/>
    <property type="project" value="TreeGrafter"/>
</dbReference>
<dbReference type="PANTHER" id="PTHR24399:SF70">
    <property type="entry name" value="C2H2-TYPE DOMAIN-CONTAINING PROTEIN"/>
    <property type="match status" value="1"/>
</dbReference>
<feature type="domain" description="C2H2-type" evidence="11">
    <location>
        <begin position="445"/>
        <end position="468"/>
    </location>
</feature>
<evidence type="ECO:0000259" key="11">
    <source>
        <dbReference type="PROSITE" id="PS50157"/>
    </source>
</evidence>
<dbReference type="GO" id="GO:0008270">
    <property type="term" value="F:zinc ion binding"/>
    <property type="evidence" value="ECO:0007669"/>
    <property type="project" value="UniProtKB-KW"/>
</dbReference>
<evidence type="ECO:0000256" key="7">
    <source>
        <dbReference type="ARBA" id="ARBA00023163"/>
    </source>
</evidence>
<feature type="domain" description="C2H2-type" evidence="11">
    <location>
        <begin position="185"/>
        <end position="212"/>
    </location>
</feature>
<feature type="domain" description="C2H2-type" evidence="11">
    <location>
        <begin position="473"/>
        <end position="496"/>
    </location>
</feature>
<keyword evidence="3" id="KW-0677">Repeat</keyword>
<evidence type="ECO:0000313" key="12">
    <source>
        <dbReference type="EMBL" id="CAD7428773.1"/>
    </source>
</evidence>
<feature type="domain" description="C2H2-type" evidence="11">
    <location>
        <begin position="269"/>
        <end position="299"/>
    </location>
</feature>
<dbReference type="EMBL" id="OB793855">
    <property type="protein sequence ID" value="CAD7428773.1"/>
    <property type="molecule type" value="Genomic_DNA"/>
</dbReference>
<evidence type="ECO:0000256" key="9">
    <source>
        <dbReference type="PROSITE-ProRule" id="PRU00042"/>
    </source>
</evidence>
<evidence type="ECO:0000256" key="8">
    <source>
        <dbReference type="ARBA" id="ARBA00023242"/>
    </source>
</evidence>
<dbReference type="FunFam" id="3.30.160.60:FF:000110">
    <property type="entry name" value="Zinc finger protein-like"/>
    <property type="match status" value="1"/>
</dbReference>
<organism evidence="12">
    <name type="scientific">Timema monikensis</name>
    <dbReference type="NCBI Taxonomy" id="170555"/>
    <lineage>
        <taxon>Eukaryota</taxon>
        <taxon>Metazoa</taxon>
        <taxon>Ecdysozoa</taxon>
        <taxon>Arthropoda</taxon>
        <taxon>Hexapoda</taxon>
        <taxon>Insecta</taxon>
        <taxon>Pterygota</taxon>
        <taxon>Neoptera</taxon>
        <taxon>Polyneoptera</taxon>
        <taxon>Phasmatodea</taxon>
        <taxon>Timematodea</taxon>
        <taxon>Timematoidea</taxon>
        <taxon>Timematidae</taxon>
        <taxon>Timema</taxon>
    </lineage>
</organism>
<dbReference type="PANTHER" id="PTHR24399">
    <property type="entry name" value="ZINC FINGER AND BTB DOMAIN-CONTAINING"/>
    <property type="match status" value="1"/>
</dbReference>
<accession>A0A7R9HQG8</accession>
<evidence type="ECO:0000256" key="10">
    <source>
        <dbReference type="SAM" id="MobiDB-lite"/>
    </source>
</evidence>
<keyword evidence="6" id="KW-0805">Transcription regulation</keyword>
<evidence type="ECO:0000256" key="6">
    <source>
        <dbReference type="ARBA" id="ARBA00023015"/>
    </source>
</evidence>
<evidence type="ECO:0000256" key="1">
    <source>
        <dbReference type="ARBA" id="ARBA00004123"/>
    </source>
</evidence>
<keyword evidence="7" id="KW-0804">Transcription</keyword>
<proteinExistence type="predicted"/>
<feature type="domain" description="C2H2-type" evidence="11">
    <location>
        <begin position="213"/>
        <end position="240"/>
    </location>
</feature>
<sequence>MEHSASNAELHEPSRAGNSILRMCSQPWASAELVSHYSLLVSCFPGLVKVRPEVLSRCSPQAQSTGECSRFGLARRGQVGRNSGTVVSVIPESHRNHLAHHMRLNQDLFVPLFDLRRGEYSSVLKTTQAMEMFGEPRQIKVEPVVYYNSSNNEDGGCSSNSSPEKDELGILEVNKMDNLSRSKSQACKVCGKVLSSASSYYVHMKLHSGNKPYHCTACEASFCRKPYLEVHMRTHTGERPFQCELCLKRFTQKSSLNTHKRVHTGERPYSCDICNKKFAVKSYVTAHRSYSTVQENKNEEVTFVGMTSGCVGNENLDGVGEYDPPQQFRSKFSGIVQCQYETNGESISCVIGKIPTDKDDTAPQQIFHEGLTLEHKKYLYEKIRVFCSPETADIVCPRPPESSAVEEDPEAREANAESHHTPPKRSCGRPKKAALLWSHVAEKPLTCDQCSLTFSSKSQFALHIRSHATIASFECQVCGRAFVKDSYLIRHYNRVHREGVSVGYETACDLRGRSTLQTTHNSTTQDTQHSTLPLRERMGNCLTSISKFMDNSVMDLFAL</sequence>